<sequence length="194" mass="22603">MPNLLAFDLYKQYKVLISFAQNIKQLESACKMNKKKKKCGDNDFNYLYNIITTNQDWHFLLYSPRKIFKANDTANLIKFFRKASEPNSRSYQLLCNSMKEVLSVIVGENAELKQENSVIPNLKNNLLVLNAKIAELKHKNTEALKANEKYNEKCDVKIKKLEQNNAELKAKIKELKKNNTKENAELKNRLMKVE</sequence>
<evidence type="ECO:0000313" key="2">
    <source>
        <dbReference type="EMBL" id="GBB89604.1"/>
    </source>
</evidence>
<keyword evidence="1" id="KW-0175">Coiled coil</keyword>
<reference evidence="2 3" key="1">
    <citation type="submission" date="2017-11" db="EMBL/GenBank/DDBJ databases">
        <title>The genome of Rhizophagus clarus HR1 reveals common genetic basis of auxotrophy among arbuscular mycorrhizal fungi.</title>
        <authorList>
            <person name="Kobayashi Y."/>
        </authorList>
    </citation>
    <scope>NUCLEOTIDE SEQUENCE [LARGE SCALE GENOMIC DNA]</scope>
    <source>
        <strain evidence="2 3">HR1</strain>
    </source>
</reference>
<comment type="caution">
    <text evidence="2">The sequence shown here is derived from an EMBL/GenBank/DDBJ whole genome shotgun (WGS) entry which is preliminary data.</text>
</comment>
<dbReference type="EMBL" id="BEXD01000706">
    <property type="protein sequence ID" value="GBB89604.1"/>
    <property type="molecule type" value="Genomic_DNA"/>
</dbReference>
<keyword evidence="3" id="KW-1185">Reference proteome</keyword>
<proteinExistence type="predicted"/>
<organism evidence="2 3">
    <name type="scientific">Rhizophagus clarus</name>
    <dbReference type="NCBI Taxonomy" id="94130"/>
    <lineage>
        <taxon>Eukaryota</taxon>
        <taxon>Fungi</taxon>
        <taxon>Fungi incertae sedis</taxon>
        <taxon>Mucoromycota</taxon>
        <taxon>Glomeromycotina</taxon>
        <taxon>Glomeromycetes</taxon>
        <taxon>Glomerales</taxon>
        <taxon>Glomeraceae</taxon>
        <taxon>Rhizophagus</taxon>
    </lineage>
</organism>
<gene>
    <name evidence="2" type="ORF">RclHR1_16330006</name>
</gene>
<name>A0A2Z6QWK7_9GLOM</name>
<protein>
    <submittedName>
        <fullName evidence="2">Uncharacterized protein</fullName>
    </submittedName>
</protein>
<feature type="coiled-coil region" evidence="1">
    <location>
        <begin position="119"/>
        <end position="189"/>
    </location>
</feature>
<dbReference type="Proteomes" id="UP000247702">
    <property type="component" value="Unassembled WGS sequence"/>
</dbReference>
<dbReference type="AlphaFoldDB" id="A0A2Z6QWK7"/>
<evidence type="ECO:0000256" key="1">
    <source>
        <dbReference type="SAM" id="Coils"/>
    </source>
</evidence>
<accession>A0A2Z6QWK7</accession>
<evidence type="ECO:0000313" key="3">
    <source>
        <dbReference type="Proteomes" id="UP000247702"/>
    </source>
</evidence>